<accession>A0A433MLS9</accession>
<name>A0A433MLS9_9BURK</name>
<comment type="caution">
    <text evidence="1">The sequence shown here is derived from an EMBL/GenBank/DDBJ whole genome shotgun (WGS) entry which is preliminary data.</text>
</comment>
<proteinExistence type="predicted"/>
<dbReference type="EMBL" id="RXFT01000007">
    <property type="protein sequence ID" value="RUR69051.1"/>
    <property type="molecule type" value="Genomic_DNA"/>
</dbReference>
<gene>
    <name evidence="1" type="ORF">EJP67_18495</name>
</gene>
<protein>
    <submittedName>
        <fullName evidence="1">Uncharacterized protein</fullName>
    </submittedName>
</protein>
<dbReference type="Proteomes" id="UP000281118">
    <property type="component" value="Unassembled WGS sequence"/>
</dbReference>
<sequence>MTPALTQAMVDGMDDTAGLMAKSVGQQLTLEANAAWTKRAAVELRSWLNSRKAAGATHMTMEEFRHVAQQQPESHKAWGALTTVAKNMGLIAHDGYVRAQSVKTHAHPIGLWRIV</sequence>
<evidence type="ECO:0000313" key="1">
    <source>
        <dbReference type="EMBL" id="RUR69051.1"/>
    </source>
</evidence>
<organism evidence="1 2">
    <name type="scientific">Variovorax guangxiensis</name>
    <dbReference type="NCBI Taxonomy" id="1775474"/>
    <lineage>
        <taxon>Bacteria</taxon>
        <taxon>Pseudomonadati</taxon>
        <taxon>Pseudomonadota</taxon>
        <taxon>Betaproteobacteria</taxon>
        <taxon>Burkholderiales</taxon>
        <taxon>Comamonadaceae</taxon>
        <taxon>Variovorax</taxon>
    </lineage>
</organism>
<dbReference type="RefSeq" id="WP_126023166.1">
    <property type="nucleotide sequence ID" value="NZ_RXFT01000007.1"/>
</dbReference>
<evidence type="ECO:0000313" key="2">
    <source>
        <dbReference type="Proteomes" id="UP000281118"/>
    </source>
</evidence>
<dbReference type="AlphaFoldDB" id="A0A433MLS9"/>
<reference evidence="1 2" key="1">
    <citation type="submission" date="2018-12" db="EMBL/GenBank/DDBJ databases">
        <title>The genome sequences of Variovorax guangxiensis DSM 27352.</title>
        <authorList>
            <person name="Gao J."/>
            <person name="Sun J."/>
        </authorList>
    </citation>
    <scope>NUCLEOTIDE SEQUENCE [LARGE SCALE GENOMIC DNA]</scope>
    <source>
        <strain evidence="1 2">DSM 27352</strain>
    </source>
</reference>
<dbReference type="OrthoDB" id="4316190at2"/>